<dbReference type="PANTHER" id="PTHR40891">
    <property type="entry name" value="DUF295 DOMAIN-CONTAINING PROTEIN"/>
    <property type="match status" value="1"/>
</dbReference>
<gene>
    <name evidence="2" type="ORF">CTI12_AA144700</name>
</gene>
<comment type="caution">
    <text evidence="2">The sequence shown here is derived from an EMBL/GenBank/DDBJ whole genome shotgun (WGS) entry which is preliminary data.</text>
</comment>
<evidence type="ECO:0000259" key="1">
    <source>
        <dbReference type="Pfam" id="PF03478"/>
    </source>
</evidence>
<feature type="domain" description="KIB1-4 beta-propeller" evidence="1">
    <location>
        <begin position="482"/>
        <end position="711"/>
    </location>
</feature>
<sequence length="749" mass="86949">MEQNSCGSVCDQFPPLAARYPWLISQNLEDDYQDQYFYTIHNELPHYKCRIPELFGKLIQGCFYGWVVLSNHPQNNEWSLWNQVTSKIINLPTLFLEYGNYESIRECCLSAPPDDPSSVLLLAKTNESTFVCCQLAGSKRKKFSWTEMSYSKQLKRLSFTAGLLRNLTCCNDKVYALSTDGSSTSLVIQVDIMVKQKEVVITLRLFVACPPHPSYPSYRCWCGGDINFYLKGSCAELFYIIYYENKSLKSPADVYLYKLDMTSIQWEELEGKKDFNNSYQKWEEMYDLKDANLFLDLSRDQSVSYSRVIASELGGHIHIRGKMDKTIYSYHVKDKTISLFSIPSPILPTSHVSLWECRLEDDHEKAKCTVDSKVETENNSEILLRSDTNDGVENNESHLLNISFNLLETIMEYCVGVEYIKFRAACRQCHLAAPVIKWSNKTSLWRLRTYSVASPWLMVVDKNQDVITFKDPMLGDNYLMNISQISIADDKIFSSRFGWLLFESNELRHLVLFNPFTNDLRKLPQLDHNLEGLNFSAPPTSADCIVVGFTRWQYIWHVHIHFVNREPTWHMFYLKDTPHTICYSSFYGRDLYALCEMGEVIVFNNLGKRDYSWNIVEAKAPESVCGSLTQKFLTKCDQHLLLVYVSEYGKDVQVFKWKKVKKGWEKISGIGKHMIYICDTTCLCLEAKTPQMENKIFFPQVSSENRKIVFYSLDTCMYHTFDGKNIQQPDLFRTTSYLSSHAWIEPSWL</sequence>
<evidence type="ECO:0000313" key="3">
    <source>
        <dbReference type="Proteomes" id="UP000245207"/>
    </source>
</evidence>
<dbReference type="EMBL" id="PKPP01001086">
    <property type="protein sequence ID" value="PWA85798.1"/>
    <property type="molecule type" value="Genomic_DNA"/>
</dbReference>
<dbReference type="InterPro" id="IPR005174">
    <property type="entry name" value="KIB1-4_b-propeller"/>
</dbReference>
<dbReference type="AlphaFoldDB" id="A0A2U1PJ68"/>
<dbReference type="OrthoDB" id="620303at2759"/>
<proteinExistence type="predicted"/>
<dbReference type="PANTHER" id="PTHR40891:SF1">
    <property type="entry name" value="DUF295 DOMAIN-CONTAINING PROTEIN"/>
    <property type="match status" value="1"/>
</dbReference>
<dbReference type="Proteomes" id="UP000245207">
    <property type="component" value="Unassembled WGS sequence"/>
</dbReference>
<keyword evidence="3" id="KW-1185">Reference proteome</keyword>
<name>A0A2U1PJ68_ARTAN</name>
<reference evidence="2 3" key="1">
    <citation type="journal article" date="2018" name="Mol. Plant">
        <title>The genome of Artemisia annua provides insight into the evolution of Asteraceae family and artemisinin biosynthesis.</title>
        <authorList>
            <person name="Shen Q."/>
            <person name="Zhang L."/>
            <person name="Liao Z."/>
            <person name="Wang S."/>
            <person name="Yan T."/>
            <person name="Shi P."/>
            <person name="Liu M."/>
            <person name="Fu X."/>
            <person name="Pan Q."/>
            <person name="Wang Y."/>
            <person name="Lv Z."/>
            <person name="Lu X."/>
            <person name="Zhang F."/>
            <person name="Jiang W."/>
            <person name="Ma Y."/>
            <person name="Chen M."/>
            <person name="Hao X."/>
            <person name="Li L."/>
            <person name="Tang Y."/>
            <person name="Lv G."/>
            <person name="Zhou Y."/>
            <person name="Sun X."/>
            <person name="Brodelius P.E."/>
            <person name="Rose J.K.C."/>
            <person name="Tang K."/>
        </authorList>
    </citation>
    <scope>NUCLEOTIDE SEQUENCE [LARGE SCALE GENOMIC DNA]</scope>
    <source>
        <strain evidence="3">cv. Huhao1</strain>
        <tissue evidence="2">Leaf</tissue>
    </source>
</reference>
<protein>
    <recommendedName>
        <fullName evidence="1">KIB1-4 beta-propeller domain-containing protein</fullName>
    </recommendedName>
</protein>
<accession>A0A2U1PJ68</accession>
<evidence type="ECO:0000313" key="2">
    <source>
        <dbReference type="EMBL" id="PWA85798.1"/>
    </source>
</evidence>
<organism evidence="2 3">
    <name type="scientific">Artemisia annua</name>
    <name type="common">Sweet wormwood</name>
    <dbReference type="NCBI Taxonomy" id="35608"/>
    <lineage>
        <taxon>Eukaryota</taxon>
        <taxon>Viridiplantae</taxon>
        <taxon>Streptophyta</taxon>
        <taxon>Embryophyta</taxon>
        <taxon>Tracheophyta</taxon>
        <taxon>Spermatophyta</taxon>
        <taxon>Magnoliopsida</taxon>
        <taxon>eudicotyledons</taxon>
        <taxon>Gunneridae</taxon>
        <taxon>Pentapetalae</taxon>
        <taxon>asterids</taxon>
        <taxon>campanulids</taxon>
        <taxon>Asterales</taxon>
        <taxon>Asteraceae</taxon>
        <taxon>Asteroideae</taxon>
        <taxon>Anthemideae</taxon>
        <taxon>Artemisiinae</taxon>
        <taxon>Artemisia</taxon>
    </lineage>
</organism>
<dbReference type="Pfam" id="PF03478">
    <property type="entry name" value="Beta-prop_KIB1-4"/>
    <property type="match status" value="2"/>
</dbReference>
<feature type="domain" description="KIB1-4 beta-propeller" evidence="1">
    <location>
        <begin position="46"/>
        <end position="307"/>
    </location>
</feature>